<dbReference type="EMBL" id="CAXLJM020000013">
    <property type="protein sequence ID" value="CAL8079775.1"/>
    <property type="molecule type" value="Genomic_DNA"/>
</dbReference>
<accession>A0ABP1PZ91</accession>
<sequence length="199" mass="23104">MPSKCLRIKRNSDNATRVKLVEKMYVFIKATWDWFHTDAATYNNAILQIFEEMTEVCNGGDAQCKERYRLLGLNPATSNKNLTATSNYIHTTRGGISEKFEEYNDRLTKLRQSLQIEKTMFLKHVPPTDTETIKNMTNQELKTTLEQLSARNGVIQNWKNTLQEIVDDGNHRLIPEFREAYQGCISFMEDISKKSRICK</sequence>
<evidence type="ECO:0000313" key="1">
    <source>
        <dbReference type="EMBL" id="CAL8079775.1"/>
    </source>
</evidence>
<reference evidence="1 2" key="1">
    <citation type="submission" date="2024-08" db="EMBL/GenBank/DDBJ databases">
        <authorList>
            <person name="Cucini C."/>
            <person name="Frati F."/>
        </authorList>
    </citation>
    <scope>NUCLEOTIDE SEQUENCE [LARGE SCALE GENOMIC DNA]</scope>
</reference>
<comment type="caution">
    <text evidence="1">The sequence shown here is derived from an EMBL/GenBank/DDBJ whole genome shotgun (WGS) entry which is preliminary data.</text>
</comment>
<evidence type="ECO:0000313" key="2">
    <source>
        <dbReference type="Proteomes" id="UP001642540"/>
    </source>
</evidence>
<protein>
    <submittedName>
        <fullName evidence="1">Uncharacterized protein</fullName>
    </submittedName>
</protein>
<dbReference type="Proteomes" id="UP001642540">
    <property type="component" value="Unassembled WGS sequence"/>
</dbReference>
<proteinExistence type="predicted"/>
<organism evidence="1 2">
    <name type="scientific">Orchesella dallaii</name>
    <dbReference type="NCBI Taxonomy" id="48710"/>
    <lineage>
        <taxon>Eukaryota</taxon>
        <taxon>Metazoa</taxon>
        <taxon>Ecdysozoa</taxon>
        <taxon>Arthropoda</taxon>
        <taxon>Hexapoda</taxon>
        <taxon>Collembola</taxon>
        <taxon>Entomobryomorpha</taxon>
        <taxon>Entomobryoidea</taxon>
        <taxon>Orchesellidae</taxon>
        <taxon>Orchesellinae</taxon>
        <taxon>Orchesella</taxon>
    </lineage>
</organism>
<gene>
    <name evidence="1" type="ORF">ODALV1_LOCUS4467</name>
</gene>
<name>A0ABP1PZ91_9HEXA</name>
<keyword evidence="2" id="KW-1185">Reference proteome</keyword>